<name>A0A940S0E1_9ACTN</name>
<dbReference type="NCBIfam" id="TIGR04267">
    <property type="entry name" value="mod_HExxH"/>
    <property type="match status" value="1"/>
</dbReference>
<keyword evidence="3" id="KW-1185">Reference proteome</keyword>
<evidence type="ECO:0000256" key="1">
    <source>
        <dbReference type="SAM" id="MobiDB-lite"/>
    </source>
</evidence>
<dbReference type="Proteomes" id="UP000670475">
    <property type="component" value="Unassembled WGS sequence"/>
</dbReference>
<gene>
    <name evidence="2" type="ORF">JFN87_27600</name>
</gene>
<reference evidence="2" key="1">
    <citation type="submission" date="2021-03" db="EMBL/GenBank/DDBJ databases">
        <title>Whole genome sequence of Streptomyces bomunensis MMS17-BM035.</title>
        <authorList>
            <person name="Lee J.H."/>
        </authorList>
    </citation>
    <scope>NUCLEOTIDE SEQUENCE</scope>
    <source>
        <strain evidence="2">MMS17-BM035</strain>
    </source>
</reference>
<dbReference type="EMBL" id="JAGIQL010000166">
    <property type="protein sequence ID" value="MBP0461198.1"/>
    <property type="molecule type" value="Genomic_DNA"/>
</dbReference>
<feature type="region of interest" description="Disordered" evidence="1">
    <location>
        <begin position="475"/>
        <end position="499"/>
    </location>
</feature>
<evidence type="ECO:0000313" key="2">
    <source>
        <dbReference type="EMBL" id="MBP0461198.1"/>
    </source>
</evidence>
<protein>
    <submittedName>
        <fullName evidence="2">HEXXH motif domain-containing protein</fullName>
    </submittedName>
</protein>
<dbReference type="InterPro" id="IPR026337">
    <property type="entry name" value="AKG_HExxH"/>
</dbReference>
<sequence>MPPAAPGAPPFPARLLRELGRTEGGRDAIGLLVRDQQARRLVRLRAVLDAAAAAPAAVCPPAALDRLREHWALLEAAERADKAAVRGVLLHPLTGPWAQRCLYGLTTSGLATSGAHASGPTAKPEHAQDLDHFGALAAAAATRAGLPFATRLTAHGDLLVLPTLGALRTHPGARVELVSDGEGLTLRQGPATPTVTVRTADGRARSDAPRWLPLTTLPGLLPGAPPVLLDDLDPYRTAGSGLERHGLGAVTRLDAAARAAWAASWAGTEAVLSVGGAHRTTEAALLLRCLVPLARPPGTGPTGETTSHCSGTRREAFGAVLCSRPSTPAYFAATLVHELQHTKLSALSAAVRLHDEGPAEAYFAPWRTDPRPFDGLLQGAYSHLALADYWQRYALAARSTTGRDPAWAEHARCAEQVAAVLPVLDASRALTPEGRVLVDEMTAMYGRLADAPPPAGHAARARAYVSTARAIWRRRHHGGGGREQARRDARGATGGRPDA</sequence>
<dbReference type="AlphaFoldDB" id="A0A940S0E1"/>
<dbReference type="RefSeq" id="WP_209344267.1">
    <property type="nucleotide sequence ID" value="NZ_JAGIQL010000166.1"/>
</dbReference>
<comment type="caution">
    <text evidence="2">The sequence shown here is derived from an EMBL/GenBank/DDBJ whole genome shotgun (WGS) entry which is preliminary data.</text>
</comment>
<organism evidence="2 3">
    <name type="scientific">Streptomyces montanisoli</name>
    <dbReference type="NCBI Taxonomy" id="2798581"/>
    <lineage>
        <taxon>Bacteria</taxon>
        <taxon>Bacillati</taxon>
        <taxon>Actinomycetota</taxon>
        <taxon>Actinomycetes</taxon>
        <taxon>Kitasatosporales</taxon>
        <taxon>Streptomycetaceae</taxon>
        <taxon>Streptomyces</taxon>
    </lineage>
</organism>
<proteinExistence type="predicted"/>
<evidence type="ECO:0000313" key="3">
    <source>
        <dbReference type="Proteomes" id="UP000670475"/>
    </source>
</evidence>
<accession>A0A940S0E1</accession>